<evidence type="ECO:0000256" key="1">
    <source>
        <dbReference type="ARBA" id="ARBA00022617"/>
    </source>
</evidence>
<evidence type="ECO:0000256" key="3">
    <source>
        <dbReference type="ARBA" id="ARBA00023004"/>
    </source>
</evidence>
<reference evidence="4 5" key="1">
    <citation type="submission" date="2018-02" db="EMBL/GenBank/DDBJ databases">
        <title>The genomes of Aspergillus section Nigri reveals drivers in fungal speciation.</title>
        <authorList>
            <consortium name="DOE Joint Genome Institute"/>
            <person name="Vesth T.C."/>
            <person name="Nybo J."/>
            <person name="Theobald S."/>
            <person name="Brandl J."/>
            <person name="Frisvad J.C."/>
            <person name="Nielsen K.F."/>
            <person name="Lyhne E.K."/>
            <person name="Kogle M.E."/>
            <person name="Kuo A."/>
            <person name="Riley R."/>
            <person name="Clum A."/>
            <person name="Nolan M."/>
            <person name="Lipzen A."/>
            <person name="Salamov A."/>
            <person name="Henrissat B."/>
            <person name="Wiebenga A."/>
            <person name="De vries R.P."/>
            <person name="Grigoriev I.V."/>
            <person name="Mortensen U.H."/>
            <person name="Andersen M.R."/>
            <person name="Baker S.E."/>
        </authorList>
    </citation>
    <scope>NUCLEOTIDE SEQUENCE [LARGE SCALE GENOMIC DNA]</scope>
    <source>
        <strain evidence="4 5">CBS 121057</strain>
    </source>
</reference>
<dbReference type="InterPro" id="IPR002051">
    <property type="entry name" value="Haem_Oase"/>
</dbReference>
<dbReference type="OrthoDB" id="652091at2759"/>
<organism evidence="4 5">
    <name type="scientific">Aspergillus sclerotiicarbonarius (strain CBS 121057 / IBT 28362)</name>
    <dbReference type="NCBI Taxonomy" id="1448318"/>
    <lineage>
        <taxon>Eukaryota</taxon>
        <taxon>Fungi</taxon>
        <taxon>Dikarya</taxon>
        <taxon>Ascomycota</taxon>
        <taxon>Pezizomycotina</taxon>
        <taxon>Eurotiomycetes</taxon>
        <taxon>Eurotiomycetidae</taxon>
        <taxon>Eurotiales</taxon>
        <taxon>Aspergillaceae</taxon>
        <taxon>Aspergillus</taxon>
        <taxon>Aspergillus subgen. Circumdati</taxon>
    </lineage>
</organism>
<dbReference type="GO" id="GO:0006788">
    <property type="term" value="P:heme oxidation"/>
    <property type="evidence" value="ECO:0007669"/>
    <property type="project" value="InterPro"/>
</dbReference>
<keyword evidence="2" id="KW-0479">Metal-binding</keyword>
<evidence type="ECO:0000313" key="4">
    <source>
        <dbReference type="EMBL" id="PYI11262.1"/>
    </source>
</evidence>
<dbReference type="PANTHER" id="PTHR10720">
    <property type="entry name" value="HEME OXYGENASE"/>
    <property type="match status" value="1"/>
</dbReference>
<evidence type="ECO:0000256" key="2">
    <source>
        <dbReference type="ARBA" id="ARBA00022723"/>
    </source>
</evidence>
<dbReference type="SUPFAM" id="SSF48613">
    <property type="entry name" value="Heme oxygenase-like"/>
    <property type="match status" value="1"/>
</dbReference>
<dbReference type="GO" id="GO:0004392">
    <property type="term" value="F:heme oxygenase (decyclizing) activity"/>
    <property type="evidence" value="ECO:0007669"/>
    <property type="project" value="InterPro"/>
</dbReference>
<sequence length="297" mass="33640">MASTDLSSKIRNVIKDPHSAINRLNTSRIPLCLPPHTTSPTLYALGFSRYAEIYLGFEEAWQTQLSTSPLAPLQTSPIPPSSSDNRIHTILHKIYIPELQRTRHVKADLASLPNLPDSTNKTNSAQEFRMYINARVAEKPYLLIAYVCIMYSALFNGGRWIKGLLRDAGREFWGVKGGGGGGEVWKEGRFSPPLSFWEIEGDGEGRDGVREELRKRMVEVDGLLMEEERKEILDEALVVMRWCEGITLELDRDVLEMGQLDGSTLNGKGRGMWGWGWGWRDWVELGRGWVGYLMGWK</sequence>
<dbReference type="STRING" id="1448318.A0A319ELU1"/>
<name>A0A319ELU1_ASPSB</name>
<keyword evidence="1" id="KW-0349">Heme</keyword>
<keyword evidence="3" id="KW-0408">Iron</keyword>
<evidence type="ECO:0000313" key="5">
    <source>
        <dbReference type="Proteomes" id="UP000248423"/>
    </source>
</evidence>
<dbReference type="Gene3D" id="1.20.910.10">
    <property type="entry name" value="Heme oxygenase-like"/>
    <property type="match status" value="1"/>
</dbReference>
<protein>
    <submittedName>
        <fullName evidence="4">Heme oxygenase-like protein</fullName>
    </submittedName>
</protein>
<accession>A0A319ELU1</accession>
<gene>
    <name evidence="4" type="ORF">BO78DRAFT_425780</name>
</gene>
<dbReference type="AlphaFoldDB" id="A0A319ELU1"/>
<dbReference type="PANTHER" id="PTHR10720:SF0">
    <property type="entry name" value="HEME OXYGENASE"/>
    <property type="match status" value="1"/>
</dbReference>
<dbReference type="InterPro" id="IPR016084">
    <property type="entry name" value="Haem_Oase-like_multi-hlx"/>
</dbReference>
<dbReference type="VEuPathDB" id="FungiDB:BO78DRAFT_425780"/>
<dbReference type="GO" id="GO:0046872">
    <property type="term" value="F:metal ion binding"/>
    <property type="evidence" value="ECO:0007669"/>
    <property type="project" value="UniProtKB-KW"/>
</dbReference>
<dbReference type="Proteomes" id="UP000248423">
    <property type="component" value="Unassembled WGS sequence"/>
</dbReference>
<proteinExistence type="predicted"/>
<keyword evidence="5" id="KW-1185">Reference proteome</keyword>
<dbReference type="CDD" id="cd19165">
    <property type="entry name" value="HemeO"/>
    <property type="match status" value="1"/>
</dbReference>
<dbReference type="EMBL" id="KZ826318">
    <property type="protein sequence ID" value="PYI11262.1"/>
    <property type="molecule type" value="Genomic_DNA"/>
</dbReference>